<proteinExistence type="predicted"/>
<evidence type="ECO:0000313" key="1">
    <source>
        <dbReference type="EMBL" id="AGV20190.1"/>
    </source>
</evidence>
<sequence length="55" mass="6505">MGQNELKARFILLRFKPIRSNFGRIDLKEIKRTENEMFLFDYLLSIRKVATNATG</sequence>
<dbReference type="AlphaFoldDB" id="A0A2I3CS25"/>
<name>A0A2I3CS25_VIBAX</name>
<organism evidence="1 2">
    <name type="scientific">Vibrio alginolyticus (strain ATCC 17749 / DSM 2171 / NBRC 15630 / NCIMB 1903 / NCTC 12160 / XII-53)</name>
    <dbReference type="NCBI Taxonomy" id="1219076"/>
    <lineage>
        <taxon>Bacteria</taxon>
        <taxon>Pseudomonadati</taxon>
        <taxon>Pseudomonadota</taxon>
        <taxon>Gammaproteobacteria</taxon>
        <taxon>Vibrionales</taxon>
        <taxon>Vibrionaceae</taxon>
        <taxon>Vibrio</taxon>
    </lineage>
</organism>
<dbReference type="EMBL" id="CP006719">
    <property type="protein sequence ID" value="AGV20190.1"/>
    <property type="molecule type" value="Genomic_DNA"/>
</dbReference>
<gene>
    <name evidence="1" type="ORF">N646_4381</name>
</gene>
<dbReference type="HOGENOM" id="CLU_3031197_0_0_6"/>
<protein>
    <submittedName>
        <fullName evidence="1">Uncharacterized protein</fullName>
    </submittedName>
</protein>
<evidence type="ECO:0000313" key="2">
    <source>
        <dbReference type="Proteomes" id="UP000016714"/>
    </source>
</evidence>
<reference evidence="1 2" key="1">
    <citation type="journal article" date="2015" name="Genome Announc.">
        <title>Complete genome sequence of Vibrio alginolyticus ATCC 17749.</title>
        <authorList>
            <person name="Liu X.F."/>
            <person name="Cao Y."/>
            <person name="Zhang H.L."/>
            <person name="Chen Y.J."/>
            <person name="Hu C.J."/>
        </authorList>
    </citation>
    <scope>NUCLEOTIDE SEQUENCE [LARGE SCALE GENOMIC DNA]</scope>
    <source>
        <strain evidence="2">ATCC 17749 / DSM 2171 / NBRC 15630 / NCIMB 1903 / NCTC 12160 / XII-53</strain>
    </source>
</reference>
<accession>A0A2I3CS25</accession>
<dbReference type="Proteomes" id="UP000016714">
    <property type="component" value="Chromosome 2"/>
</dbReference>
<dbReference type="KEGG" id="vag:N646_4381"/>